<evidence type="ECO:0000256" key="5">
    <source>
        <dbReference type="ARBA" id="ARBA00001954"/>
    </source>
</evidence>
<feature type="transmembrane region" description="Helical" evidence="16">
    <location>
        <begin position="766"/>
        <end position="785"/>
    </location>
</feature>
<feature type="transmembrane region" description="Helical" evidence="16">
    <location>
        <begin position="929"/>
        <end position="951"/>
    </location>
</feature>
<dbReference type="InterPro" id="IPR026019">
    <property type="entry name" value="Ribul_P_3_epim"/>
</dbReference>
<evidence type="ECO:0000256" key="1">
    <source>
        <dbReference type="ARBA" id="ARBA00001782"/>
    </source>
</evidence>
<evidence type="ECO:0000256" key="12">
    <source>
        <dbReference type="ARBA" id="ARBA00023235"/>
    </source>
</evidence>
<dbReference type="InterPro" id="IPR036397">
    <property type="entry name" value="RNaseH_sf"/>
</dbReference>
<dbReference type="Proteomes" id="UP001056012">
    <property type="component" value="Chromosome 3"/>
</dbReference>
<evidence type="ECO:0000256" key="14">
    <source>
        <dbReference type="ARBA" id="ARBA00029933"/>
    </source>
</evidence>
<keyword evidence="19" id="KW-1185">Reference proteome</keyword>
<protein>
    <recommendedName>
        <fullName evidence="9">Ribulose-phosphate 3-epimerase</fullName>
        <ecNumber evidence="8">5.1.3.1</ecNumber>
    </recommendedName>
    <alternativeName>
        <fullName evidence="15">Pentose-5-phosphate 3-epimerase</fullName>
    </alternativeName>
    <alternativeName>
        <fullName evidence="14">RPE</fullName>
    </alternativeName>
</protein>
<reference evidence="18" key="1">
    <citation type="submission" date="2021-12" db="EMBL/GenBank/DDBJ databases">
        <title>Curvularia clavata genome.</title>
        <authorList>
            <person name="Cao Y."/>
        </authorList>
    </citation>
    <scope>NUCLEOTIDE SEQUENCE</scope>
    <source>
        <strain evidence="18">Yc1106</strain>
    </source>
</reference>
<keyword evidence="16" id="KW-1133">Transmembrane helix</keyword>
<dbReference type="GO" id="GO:0005975">
    <property type="term" value="P:carbohydrate metabolic process"/>
    <property type="evidence" value="ECO:0007669"/>
    <property type="project" value="InterPro"/>
</dbReference>
<dbReference type="VEuPathDB" id="FungiDB:yc1106_04587"/>
<evidence type="ECO:0000256" key="7">
    <source>
        <dbReference type="ARBA" id="ARBA00009541"/>
    </source>
</evidence>
<keyword evidence="10" id="KW-0479">Metal-binding</keyword>
<dbReference type="Pfam" id="PF03184">
    <property type="entry name" value="DDE_1"/>
    <property type="match status" value="1"/>
</dbReference>
<comment type="catalytic activity">
    <reaction evidence="1">
        <text>D-ribulose 5-phosphate = D-xylulose 5-phosphate</text>
        <dbReference type="Rhea" id="RHEA:13677"/>
        <dbReference type="ChEBI" id="CHEBI:57737"/>
        <dbReference type="ChEBI" id="CHEBI:58121"/>
        <dbReference type="EC" id="5.1.3.1"/>
    </reaction>
</comment>
<dbReference type="NCBIfam" id="NF004076">
    <property type="entry name" value="PRK05581.1-4"/>
    <property type="match status" value="1"/>
</dbReference>
<keyword evidence="11" id="KW-0238">DNA-binding</keyword>
<evidence type="ECO:0000256" key="15">
    <source>
        <dbReference type="ARBA" id="ARBA00030599"/>
    </source>
</evidence>
<keyword evidence="13" id="KW-0170">Cobalt</keyword>
<gene>
    <name evidence="18" type="ORF">yc1106_04587</name>
</gene>
<dbReference type="GO" id="GO:0003677">
    <property type="term" value="F:DNA binding"/>
    <property type="evidence" value="ECO:0007669"/>
    <property type="project" value="UniProtKB-KW"/>
</dbReference>
<dbReference type="Pfam" id="PF00834">
    <property type="entry name" value="Ribul_P_3_epim"/>
    <property type="match status" value="1"/>
</dbReference>
<feature type="transmembrane region" description="Helical" evidence="16">
    <location>
        <begin position="797"/>
        <end position="817"/>
    </location>
</feature>
<keyword evidence="16" id="KW-0472">Membrane</keyword>
<name>A0A9Q8ZBK4_CURCL</name>
<dbReference type="EC" id="5.1.3.1" evidence="8"/>
<feature type="transmembrane region" description="Helical" evidence="16">
    <location>
        <begin position="963"/>
        <end position="983"/>
    </location>
</feature>
<feature type="domain" description="HTH CENPB-type" evidence="17">
    <location>
        <begin position="287"/>
        <end position="356"/>
    </location>
</feature>
<dbReference type="EMBL" id="CP089276">
    <property type="protein sequence ID" value="USP77313.1"/>
    <property type="molecule type" value="Genomic_DNA"/>
</dbReference>
<comment type="pathway">
    <text evidence="6">Carbohydrate degradation; pentose phosphate pathway; D-xylulose 5-phosphate from D-ribulose 5-phosphate (non-oxidative stage): step 1/1.</text>
</comment>
<evidence type="ECO:0000256" key="16">
    <source>
        <dbReference type="SAM" id="Phobius"/>
    </source>
</evidence>
<evidence type="ECO:0000313" key="18">
    <source>
        <dbReference type="EMBL" id="USP77313.1"/>
    </source>
</evidence>
<dbReference type="AlphaFoldDB" id="A0A9Q8ZBK4"/>
<evidence type="ECO:0000256" key="11">
    <source>
        <dbReference type="ARBA" id="ARBA00023125"/>
    </source>
</evidence>
<dbReference type="InterPro" id="IPR013785">
    <property type="entry name" value="Aldolase_TIM"/>
</dbReference>
<proteinExistence type="inferred from homology"/>
<dbReference type="PROSITE" id="PS51253">
    <property type="entry name" value="HTH_CENPB"/>
    <property type="match status" value="1"/>
</dbReference>
<keyword evidence="12" id="KW-0413">Isomerase</keyword>
<dbReference type="Pfam" id="PF20684">
    <property type="entry name" value="Fung_rhodopsin"/>
    <property type="match status" value="1"/>
</dbReference>
<dbReference type="InterPro" id="IPR049326">
    <property type="entry name" value="Rhodopsin_dom_fungi"/>
</dbReference>
<comment type="cofactor">
    <cofactor evidence="3">
        <name>Co(2+)</name>
        <dbReference type="ChEBI" id="CHEBI:48828"/>
    </cofactor>
</comment>
<dbReference type="InterPro" id="IPR000056">
    <property type="entry name" value="Ribul_P_3_epim-like"/>
</dbReference>
<dbReference type="PROSITE" id="PS01085">
    <property type="entry name" value="RIBUL_P_3_EPIMER_1"/>
    <property type="match status" value="1"/>
</dbReference>
<dbReference type="CDD" id="cd00429">
    <property type="entry name" value="RPE"/>
    <property type="match status" value="1"/>
</dbReference>
<evidence type="ECO:0000256" key="6">
    <source>
        <dbReference type="ARBA" id="ARBA00005016"/>
    </source>
</evidence>
<keyword evidence="16" id="KW-0812">Transmembrane</keyword>
<dbReference type="SUPFAM" id="SSF51366">
    <property type="entry name" value="Ribulose-phoshate binding barrel"/>
    <property type="match status" value="1"/>
</dbReference>
<dbReference type="GO" id="GO:0046872">
    <property type="term" value="F:metal ion binding"/>
    <property type="evidence" value="ECO:0007669"/>
    <property type="project" value="UniProtKB-KW"/>
</dbReference>
<dbReference type="GO" id="GO:0006098">
    <property type="term" value="P:pentose-phosphate shunt"/>
    <property type="evidence" value="ECO:0007669"/>
    <property type="project" value="InterPro"/>
</dbReference>
<evidence type="ECO:0000259" key="17">
    <source>
        <dbReference type="PROSITE" id="PS51253"/>
    </source>
</evidence>
<evidence type="ECO:0000256" key="3">
    <source>
        <dbReference type="ARBA" id="ARBA00001941"/>
    </source>
</evidence>
<dbReference type="OrthoDB" id="1927044at2759"/>
<accession>A0A9Q8ZBK4</accession>
<evidence type="ECO:0000256" key="10">
    <source>
        <dbReference type="ARBA" id="ARBA00022723"/>
    </source>
</evidence>
<dbReference type="PROSITE" id="PS01086">
    <property type="entry name" value="RIBUL_P_3_EPIMER_2"/>
    <property type="match status" value="1"/>
</dbReference>
<evidence type="ECO:0000313" key="19">
    <source>
        <dbReference type="Proteomes" id="UP001056012"/>
    </source>
</evidence>
<dbReference type="InterPro" id="IPR006600">
    <property type="entry name" value="HTH_CenpB_DNA-bd_dom"/>
</dbReference>
<dbReference type="FunFam" id="3.20.20.70:FF:000130">
    <property type="entry name" value="Ribulose-phosphate 3-epimerase"/>
    <property type="match status" value="1"/>
</dbReference>
<comment type="similarity">
    <text evidence="7">Belongs to the ribulose-phosphate 3-epimerase family.</text>
</comment>
<dbReference type="GO" id="GO:0004750">
    <property type="term" value="F:D-ribulose-phosphate 3-epimerase activity"/>
    <property type="evidence" value="ECO:0007669"/>
    <property type="project" value="UniProtKB-EC"/>
</dbReference>
<evidence type="ECO:0000256" key="4">
    <source>
        <dbReference type="ARBA" id="ARBA00001947"/>
    </source>
</evidence>
<dbReference type="InterPro" id="IPR011060">
    <property type="entry name" value="RibuloseP-bd_barrel"/>
</dbReference>
<comment type="cofactor">
    <cofactor evidence="5">
        <name>Fe(2+)</name>
        <dbReference type="ChEBI" id="CHEBI:29033"/>
    </cofactor>
</comment>
<evidence type="ECO:0000256" key="9">
    <source>
        <dbReference type="ARBA" id="ARBA00013920"/>
    </source>
</evidence>
<feature type="transmembrane region" description="Helical" evidence="16">
    <location>
        <begin position="837"/>
        <end position="862"/>
    </location>
</feature>
<evidence type="ECO:0000256" key="2">
    <source>
        <dbReference type="ARBA" id="ARBA00001936"/>
    </source>
</evidence>
<organism evidence="18 19">
    <name type="scientific">Curvularia clavata</name>
    <dbReference type="NCBI Taxonomy" id="95742"/>
    <lineage>
        <taxon>Eukaryota</taxon>
        <taxon>Fungi</taxon>
        <taxon>Dikarya</taxon>
        <taxon>Ascomycota</taxon>
        <taxon>Pezizomycotina</taxon>
        <taxon>Dothideomycetes</taxon>
        <taxon>Pleosporomycetidae</taxon>
        <taxon>Pleosporales</taxon>
        <taxon>Pleosporineae</taxon>
        <taxon>Pleosporaceae</taxon>
        <taxon>Curvularia</taxon>
    </lineage>
</organism>
<feature type="transmembrane region" description="Helical" evidence="16">
    <location>
        <begin position="874"/>
        <end position="895"/>
    </location>
</feature>
<dbReference type="Gene3D" id="3.30.420.10">
    <property type="entry name" value="Ribonuclease H-like superfamily/Ribonuclease H"/>
    <property type="match status" value="1"/>
</dbReference>
<comment type="cofactor">
    <cofactor evidence="4">
        <name>Zn(2+)</name>
        <dbReference type="ChEBI" id="CHEBI:29105"/>
    </cofactor>
</comment>
<sequence>MSPPAIIAPSILSADFAALGKACSDTIAQGADWLHVDIMDGHFVPNMTFGAPVVTKIRSHVDRPATAYAKGTFDCHMMIAEPKRWVRDFKQAGCDLYCFHYEAAVSSTAADSPSGKSDHKTSPKELIRFIHDQGMQAGIAIKPSTPVDVLWDILDNSNKDEVPDMVLVMTVEPGFGGQSFMASELPKVTALRQKYPELHIEVDGGLSEKTIDQAADAGANVIVAGSAVFGASDPGEVIKKLRQAVDSRRVSALKKNQIQTERRAAATFNVSRATLHRRRAGRLARRDCQPNSKKLTKLEEEVIVNHILDLDLRGFSPTYAAVRDMADRLLAARGAGQVGVHWPRNFVKRTDSLTTRFNRAYDRQRALCEDPVLIKSWFELVEQTKAKYGICDKDVYNFDEAGFSMGKITTQLVVTASERRARPKAIQPGSREWVTFIAGINAAGWSIPPFLIFTGKHHLSAWYEEAEIPRDWAIAVSDNGWTTNELGVEWLKHFIKHTDGKVVGARRLLILDGHESHQSLEFQELCKENNIYTLCMPPHSSHLLQPLDVGCFSPLKRAYSREVESLIRNHINHITKLDFLPAFKAAFDRSFTAANICSAFRGAGLVPLQPDAVLSKLDVQLRTPTPPAALAEVLWQARTPSNTRELEAQSTLIRNRVQRHQGSSPTSIIAAINQLKKGAEVIMLSAELMRDRIASLERANTVVSERRRRKKKRIQKRGVLTKGAGEDILAQREADEQITREERQGGERSGVSRQALARCPELKRQMIAVAAVALLAVILRFITRLPPFSIKWGADDWLVAVLVLVGGGYLAVILLAIDSGFGQDCWLLSPKKVTDVIMYFTFEELGYVVITFLTKITVLTFYLRIFPIGQIRAVTYLFLAACICLMVSIFLAHLLQCLPIAFLWEQWQGDLIEQPPGATCDVERDNLNWAFSITNVILDGVIMVLPIPKLLSLELRLRRKLGLMFVFCFGSLITGIGIIHILGKRIVGIWYNFDQPSQPSKPSFISSNTGISRPIKKGTMYENIEMGLK</sequence>
<evidence type="ECO:0000256" key="13">
    <source>
        <dbReference type="ARBA" id="ARBA00023285"/>
    </source>
</evidence>
<dbReference type="HAMAP" id="MF_02227">
    <property type="entry name" value="RPE"/>
    <property type="match status" value="1"/>
</dbReference>
<dbReference type="InterPro" id="IPR004875">
    <property type="entry name" value="DDE_SF_endonuclease_dom"/>
</dbReference>
<dbReference type="Gene3D" id="3.20.20.70">
    <property type="entry name" value="Aldolase class I"/>
    <property type="match status" value="1"/>
</dbReference>
<comment type="cofactor">
    <cofactor evidence="2">
        <name>Mn(2+)</name>
        <dbReference type="ChEBI" id="CHEBI:29035"/>
    </cofactor>
</comment>
<dbReference type="PANTHER" id="PTHR11749">
    <property type="entry name" value="RIBULOSE-5-PHOSPHATE-3-EPIMERASE"/>
    <property type="match status" value="1"/>
</dbReference>
<evidence type="ECO:0000256" key="8">
    <source>
        <dbReference type="ARBA" id="ARBA00013188"/>
    </source>
</evidence>